<evidence type="ECO:0000313" key="1">
    <source>
        <dbReference type="EMBL" id="PVZ94987.1"/>
    </source>
</evidence>
<dbReference type="OrthoDB" id="9157650at2"/>
<comment type="caution">
    <text evidence="1">The sequence shown here is derived from an EMBL/GenBank/DDBJ whole genome shotgun (WGS) entry which is preliminary data.</text>
</comment>
<protein>
    <submittedName>
        <fullName evidence="1">Uncharacterized protein</fullName>
    </submittedName>
</protein>
<proteinExistence type="predicted"/>
<keyword evidence="2" id="KW-1185">Reference proteome</keyword>
<dbReference type="AlphaFoldDB" id="A0A2V1HWS6"/>
<organism evidence="1 2">
    <name type="scientific">Amnibacterium flavum</name>
    <dbReference type="NCBI Taxonomy" id="2173173"/>
    <lineage>
        <taxon>Bacteria</taxon>
        <taxon>Bacillati</taxon>
        <taxon>Actinomycetota</taxon>
        <taxon>Actinomycetes</taxon>
        <taxon>Micrococcales</taxon>
        <taxon>Microbacteriaceae</taxon>
        <taxon>Amnibacterium</taxon>
    </lineage>
</organism>
<evidence type="ECO:0000313" key="2">
    <source>
        <dbReference type="Proteomes" id="UP000244893"/>
    </source>
</evidence>
<gene>
    <name evidence="1" type="ORF">DDQ50_00140</name>
</gene>
<sequence length="244" mass="26151">MLSVESPLTRLPSDLPAREAMFYDGVRFAIEMLNISYHRLVSGLDLLSVRGFAEGLVPGVMLDAWAIVDSADRLRKLLSQAPNGVQRSTPGVRDLRAALEPCHSLRNDIQHLEGTVIGHAANATPTWGGLSWLRLVAEDGSLVQGFSLIPGGIRRLRGAGKMPVPMGRSFGHQLDHVTLTAYGTTASLSDVFRAVEVFVDPLERTLAEAWIGKPVGGSDLLATIEFELEVDPESTGAGEGQGDG</sequence>
<accession>A0A2V1HWS6</accession>
<name>A0A2V1HWS6_9MICO</name>
<dbReference type="EMBL" id="QEOP01000001">
    <property type="protein sequence ID" value="PVZ94987.1"/>
    <property type="molecule type" value="Genomic_DNA"/>
</dbReference>
<dbReference type="Proteomes" id="UP000244893">
    <property type="component" value="Unassembled WGS sequence"/>
</dbReference>
<dbReference type="RefSeq" id="WP_116754726.1">
    <property type="nucleotide sequence ID" value="NZ_JBHUEX010000001.1"/>
</dbReference>
<reference evidence="1 2" key="1">
    <citation type="submission" date="2018-05" db="EMBL/GenBank/DDBJ databases">
        <title>Amnibacterium sp. M8JJ-5, whole genome shotgun sequence.</title>
        <authorList>
            <person name="Tuo L."/>
        </authorList>
    </citation>
    <scope>NUCLEOTIDE SEQUENCE [LARGE SCALE GENOMIC DNA]</scope>
    <source>
        <strain evidence="1 2">M8JJ-5</strain>
    </source>
</reference>